<dbReference type="PRINTS" id="PR00626">
    <property type="entry name" value="CALRETICULIN"/>
</dbReference>
<dbReference type="PANTHER" id="PTHR11073:SF1">
    <property type="entry name" value="CALNEXIN 14D-RELATED"/>
    <property type="match status" value="1"/>
</dbReference>
<evidence type="ECO:0000256" key="4">
    <source>
        <dbReference type="ARBA" id="ARBA00022824"/>
    </source>
</evidence>
<keyword evidence="7 10" id="KW-0143">Chaperone</keyword>
<sequence length="641" mass="72429">MGISDRIPKSKSLWLICVFILFHFMAAEANIVEDFDADSFVETEEFESTSTQDAASTESPAVEEEDIAYATPKPPPNSYMAETFDDIVKFSKTWIKSQAKKDGVDAEIAKYDGVWSVEEPVVPLLKGDRGLVLKSKAKHAAISAPLSRPFKFGAKPFVVQYDVTLQEGQECGGAYLKLLSLGDGKLTEFQEKTPYTIMFGPDKCGNDFKMHFIFRHVNPLNGSIEEKHAKRPLGKFEDSFSDKRPHLYTLIIRPDNTFEMSLDHEVINTGNLLEDFTPPVNPEPEIPDPNDSKPTDWDERETIPDPEDVKPEDWDDDAPRKIPDASATMPSGWLENEPDMIPDPEAVRPDDWDNEMDGEWEAPLINNPACSGAPGCGPWQRPLIDNPNFRGKWKPKQITNPNYRGVWMPQMIPNPNYFNDLEPFKMTPISAVGFELWSMSNNILFDNIFISDNIAEAKEFAAETFDLKIAKLEKGKGGVLQRFLDYSNERPWLYAIYVLLVAVPVVLVIMCCCASPIDRKAEEDQASRKKTDAHTSDDVDRPEGIVEEEEDNDDVGDDVDEVEDAEEEEDAEAEEEDAEAEEEKEKPEEENRDEDNGEEQDDKEEGSSQEEEAADGLDDPSSKSDEEKQPSPRQRRKPRRD</sequence>
<feature type="signal peptide" evidence="10">
    <location>
        <begin position="1"/>
        <end position="29"/>
    </location>
</feature>
<evidence type="ECO:0000256" key="5">
    <source>
        <dbReference type="ARBA" id="ARBA00022989"/>
    </source>
</evidence>
<gene>
    <name evidence="13 14" type="primary">LOC108680529</name>
</gene>
<evidence type="ECO:0000256" key="10">
    <source>
        <dbReference type="RuleBase" id="RU362126"/>
    </source>
</evidence>
<evidence type="ECO:0000256" key="6">
    <source>
        <dbReference type="ARBA" id="ARBA00023136"/>
    </source>
</evidence>
<dbReference type="SUPFAM" id="SSF49899">
    <property type="entry name" value="Concanavalin A-like lectins/glucanases"/>
    <property type="match status" value="2"/>
</dbReference>
<reference evidence="13 14" key="1">
    <citation type="submission" date="2025-04" db="UniProtKB">
        <authorList>
            <consortium name="RefSeq"/>
        </authorList>
    </citation>
    <scope>IDENTIFICATION</scope>
    <source>
        <tissue evidence="13 14">Whole organism</tissue>
    </source>
</reference>
<dbReference type="OMA" id="SGCGKWE"/>
<feature type="compositionally biased region" description="Acidic residues" evidence="11">
    <location>
        <begin position="545"/>
        <end position="582"/>
    </location>
</feature>
<evidence type="ECO:0000256" key="8">
    <source>
        <dbReference type="ARBA" id="ARBA00053392"/>
    </source>
</evidence>
<dbReference type="Proteomes" id="UP000694843">
    <property type="component" value="Unplaced"/>
</dbReference>
<dbReference type="RefSeq" id="XP_018024846.1">
    <property type="nucleotide sequence ID" value="XM_018169357.1"/>
</dbReference>
<dbReference type="AlphaFoldDB" id="A0A8B7PFS4"/>
<keyword evidence="12" id="KW-1185">Reference proteome</keyword>
<evidence type="ECO:0000313" key="14">
    <source>
        <dbReference type="RefSeq" id="XP_018024846.1"/>
    </source>
</evidence>
<accession>A0A8B7PFS4</accession>
<keyword evidence="4 10" id="KW-0256">Endoplasmic reticulum</keyword>
<organism evidence="12 13">
    <name type="scientific">Hyalella azteca</name>
    <name type="common">Amphipod</name>
    <dbReference type="NCBI Taxonomy" id="294128"/>
    <lineage>
        <taxon>Eukaryota</taxon>
        <taxon>Metazoa</taxon>
        <taxon>Ecdysozoa</taxon>
        <taxon>Arthropoda</taxon>
        <taxon>Crustacea</taxon>
        <taxon>Multicrustacea</taxon>
        <taxon>Malacostraca</taxon>
        <taxon>Eumalacostraca</taxon>
        <taxon>Peracarida</taxon>
        <taxon>Amphipoda</taxon>
        <taxon>Senticaudata</taxon>
        <taxon>Talitrida</taxon>
        <taxon>Talitroidea</taxon>
        <taxon>Hyalellidae</taxon>
        <taxon>Hyalella</taxon>
    </lineage>
</organism>
<feature type="transmembrane region" description="Helical" evidence="10">
    <location>
        <begin position="492"/>
        <end position="514"/>
    </location>
</feature>
<dbReference type="Gene3D" id="2.60.120.200">
    <property type="match status" value="1"/>
</dbReference>
<dbReference type="SUPFAM" id="SSF63887">
    <property type="entry name" value="P-domain of calnexin/calreticulin"/>
    <property type="match status" value="1"/>
</dbReference>
<feature type="compositionally biased region" description="Basic and acidic residues" evidence="11">
    <location>
        <begin position="620"/>
        <end position="630"/>
    </location>
</feature>
<comment type="function">
    <text evidence="8">Calcium-binding protein that interacts with newly synthesized monoglucosylated glycoproteins in the endoplasmic reticulum. It may act in assisting protein assembly and/or in the retention within the ER of unassembled protein subunits. It seems to play a major role in the quality control apparatus of the ER by the retention of incorrectly folded proteins. Required for embryogenesis and larval development under heat and ER stress conditions. May be important for germ cell development. Involved in neuronal necrotic cell death.</text>
</comment>
<feature type="compositionally biased region" description="Basic and acidic residues" evidence="11">
    <location>
        <begin position="520"/>
        <end position="544"/>
    </location>
</feature>
<proteinExistence type="inferred from homology"/>
<feature type="region of interest" description="Disordered" evidence="11">
    <location>
        <begin position="520"/>
        <end position="641"/>
    </location>
</feature>
<dbReference type="FunFam" id="2.60.120.200:FF:000011">
    <property type="entry name" value="Probable calnexin"/>
    <property type="match status" value="1"/>
</dbReference>
<dbReference type="Pfam" id="PF00262">
    <property type="entry name" value="Calreticulin"/>
    <property type="match status" value="1"/>
</dbReference>
<protein>
    <submittedName>
        <fullName evidence="13 14">Calnexin</fullName>
    </submittedName>
</protein>
<feature type="chain" id="PRO_5044519640" evidence="10">
    <location>
        <begin position="30"/>
        <end position="641"/>
    </location>
</feature>
<dbReference type="FunFam" id="2.10.250.10:FF:000001">
    <property type="entry name" value="Calnexin homolog"/>
    <property type="match status" value="1"/>
</dbReference>
<dbReference type="Gene3D" id="2.10.250.10">
    <property type="entry name" value="Calreticulin/calnexin, P domain"/>
    <property type="match status" value="1"/>
</dbReference>
<evidence type="ECO:0000256" key="3">
    <source>
        <dbReference type="ARBA" id="ARBA00022692"/>
    </source>
</evidence>
<dbReference type="PANTHER" id="PTHR11073">
    <property type="entry name" value="CALRETICULIN AND CALNEXIN"/>
    <property type="match status" value="1"/>
</dbReference>
<comment type="subcellular location">
    <subcellularLocation>
        <location evidence="1">Endoplasmic reticulum membrane</location>
        <topology evidence="1">Single-pass type I membrane protein</topology>
    </subcellularLocation>
</comment>
<dbReference type="KEGG" id="hazt:108680529"/>
<keyword evidence="6 10" id="KW-0472">Membrane</keyword>
<name>A0A8B7PFS4_HYAAZ</name>
<feature type="compositionally biased region" description="Basic and acidic residues" evidence="11">
    <location>
        <begin position="290"/>
        <end position="323"/>
    </location>
</feature>
<evidence type="ECO:0000256" key="7">
    <source>
        <dbReference type="ARBA" id="ARBA00023186"/>
    </source>
</evidence>
<feature type="region of interest" description="Disordered" evidence="11">
    <location>
        <begin position="274"/>
        <end position="342"/>
    </location>
</feature>
<evidence type="ECO:0000256" key="9">
    <source>
        <dbReference type="PIRSR" id="PIRSR601580-3"/>
    </source>
</evidence>
<keyword evidence="3 10" id="KW-0812">Transmembrane</keyword>
<evidence type="ECO:0000256" key="11">
    <source>
        <dbReference type="SAM" id="MobiDB-lite"/>
    </source>
</evidence>
<dbReference type="InterPro" id="IPR013320">
    <property type="entry name" value="ConA-like_dom_sf"/>
</dbReference>
<keyword evidence="9" id="KW-1015">Disulfide bond</keyword>
<dbReference type="GO" id="GO:0005789">
    <property type="term" value="C:endoplasmic reticulum membrane"/>
    <property type="evidence" value="ECO:0007669"/>
    <property type="project" value="UniProtKB-SubCell"/>
</dbReference>
<dbReference type="PROSITE" id="PS00804">
    <property type="entry name" value="CALRETICULIN_2"/>
    <property type="match status" value="1"/>
</dbReference>
<feature type="disulfide bond" evidence="9">
    <location>
        <begin position="171"/>
        <end position="204"/>
    </location>
</feature>
<dbReference type="GO" id="GO:0006457">
    <property type="term" value="P:protein folding"/>
    <property type="evidence" value="ECO:0007669"/>
    <property type="project" value="InterPro"/>
</dbReference>
<evidence type="ECO:0000313" key="12">
    <source>
        <dbReference type="Proteomes" id="UP000694843"/>
    </source>
</evidence>
<dbReference type="InterPro" id="IPR009033">
    <property type="entry name" value="Calreticulin/calnexin_P_dom_sf"/>
</dbReference>
<keyword evidence="5 10" id="KW-1133">Transmembrane helix</keyword>
<dbReference type="InterPro" id="IPR001580">
    <property type="entry name" value="Calret/calnex"/>
</dbReference>
<evidence type="ECO:0000313" key="13">
    <source>
        <dbReference type="RefSeq" id="XP_018024845.1"/>
    </source>
</evidence>
<dbReference type="GO" id="GO:0051082">
    <property type="term" value="F:unfolded protein binding"/>
    <property type="evidence" value="ECO:0007669"/>
    <property type="project" value="InterPro"/>
</dbReference>
<dbReference type="GO" id="GO:0036503">
    <property type="term" value="P:ERAD pathway"/>
    <property type="evidence" value="ECO:0007669"/>
    <property type="project" value="TreeGrafter"/>
</dbReference>
<dbReference type="OrthoDB" id="1938156at2759"/>
<feature type="region of interest" description="Disordered" evidence="11">
    <location>
        <begin position="45"/>
        <end position="72"/>
    </location>
</feature>
<evidence type="ECO:0000256" key="2">
    <source>
        <dbReference type="ARBA" id="ARBA00010983"/>
    </source>
</evidence>
<keyword evidence="10" id="KW-0732">Signal</keyword>
<feature type="compositionally biased region" description="Acidic residues" evidence="11">
    <location>
        <begin position="590"/>
        <end position="618"/>
    </location>
</feature>
<dbReference type="GeneID" id="108680529"/>
<comment type="similarity">
    <text evidence="2 10">Belongs to the calreticulin family.</text>
</comment>
<dbReference type="GO" id="GO:0005509">
    <property type="term" value="F:calcium ion binding"/>
    <property type="evidence" value="ECO:0007669"/>
    <property type="project" value="InterPro"/>
</dbReference>
<evidence type="ECO:0000256" key="1">
    <source>
        <dbReference type="ARBA" id="ARBA00004115"/>
    </source>
</evidence>
<dbReference type="InterPro" id="IPR018124">
    <property type="entry name" value="Calret/calnex_CS"/>
</dbReference>
<dbReference type="RefSeq" id="XP_018024845.1">
    <property type="nucleotide sequence ID" value="XM_018169356.1"/>
</dbReference>